<organism evidence="2">
    <name type="scientific">viral metagenome</name>
    <dbReference type="NCBI Taxonomy" id="1070528"/>
    <lineage>
        <taxon>unclassified sequences</taxon>
        <taxon>metagenomes</taxon>
        <taxon>organismal metagenomes</taxon>
    </lineage>
</organism>
<dbReference type="AlphaFoldDB" id="A0A6C0KCI9"/>
<proteinExistence type="predicted"/>
<accession>A0A6C0KCI9</accession>
<evidence type="ECO:0008006" key="3">
    <source>
        <dbReference type="Google" id="ProtNLM"/>
    </source>
</evidence>
<keyword evidence="1" id="KW-0812">Transmembrane</keyword>
<evidence type="ECO:0000313" key="2">
    <source>
        <dbReference type="EMBL" id="QHU14806.1"/>
    </source>
</evidence>
<protein>
    <recommendedName>
        <fullName evidence="3">Fatty acid hydroxylase domain-containing protein</fullName>
    </recommendedName>
</protein>
<feature type="transmembrane region" description="Helical" evidence="1">
    <location>
        <begin position="77"/>
        <end position="98"/>
    </location>
</feature>
<name>A0A6C0KCI9_9ZZZZ</name>
<dbReference type="EMBL" id="MN740847">
    <property type="protein sequence ID" value="QHU14806.1"/>
    <property type="molecule type" value="Genomic_DNA"/>
</dbReference>
<keyword evidence="1" id="KW-0472">Membrane</keyword>
<reference evidence="2" key="1">
    <citation type="journal article" date="2020" name="Nature">
        <title>Giant virus diversity and host interactions through global metagenomics.</title>
        <authorList>
            <person name="Schulz F."/>
            <person name="Roux S."/>
            <person name="Paez-Espino D."/>
            <person name="Jungbluth S."/>
            <person name="Walsh D.A."/>
            <person name="Denef V.J."/>
            <person name="McMahon K.D."/>
            <person name="Konstantinidis K.T."/>
            <person name="Eloe-Fadrosh E.A."/>
            <person name="Kyrpides N.C."/>
            <person name="Woyke T."/>
        </authorList>
    </citation>
    <scope>NUCLEOTIDE SEQUENCE</scope>
    <source>
        <strain evidence="2">GVMAG-S-1102244-55</strain>
    </source>
</reference>
<sequence>MKIIFTPSIKLFSCVHISALIFFFIFGYEGYLHYLFITLGYIAQTYFEFASHYYLFHGPFWKFHQKHHVEPSNDTHLLVPFAYSIPLGITIHTGYYYFLPLKTTFSFMTGHTLSYLFFEYIHYISHRRPRHLVYILKIPFIKELLLAHKKHHYKNGKILKDKDSDFKNYGFTTLYWDKVYDTYE</sequence>
<evidence type="ECO:0000256" key="1">
    <source>
        <dbReference type="SAM" id="Phobius"/>
    </source>
</evidence>
<keyword evidence="1" id="KW-1133">Transmembrane helix</keyword>